<accession>A0A0B6A6R7</accession>
<evidence type="ECO:0000313" key="2">
    <source>
        <dbReference type="Proteomes" id="UP000031829"/>
    </source>
</evidence>
<sequence length="128" mass="14739">MKRYVAYGLLLTVSLVFAVFLIVDWRQYETGLEHAIKPAAKNYENSKNYVSDERMINVIVKLTEESPATFGTRLKSAQRIDEGRVHLNTNKLEGIMELKDIEGKTLVWRVLDNTSNHLIIESKNWGNE</sequence>
<protein>
    <submittedName>
        <fullName evidence="1">Uncharacterized protein</fullName>
    </submittedName>
</protein>
<reference evidence="1 2" key="1">
    <citation type="journal article" date="2015" name="Genome Announc.">
        <title>Complete genome sequences for 35 biothreat assay-relevant bacillus species.</title>
        <authorList>
            <person name="Johnson S.L."/>
            <person name="Daligault H.E."/>
            <person name="Davenport K.W."/>
            <person name="Jaissle J."/>
            <person name="Frey K.G."/>
            <person name="Ladner J.T."/>
            <person name="Broomall S.M."/>
            <person name="Bishop-Lilly K.A."/>
            <person name="Bruce D.C."/>
            <person name="Gibbons H.S."/>
            <person name="Coyne S.R."/>
            <person name="Lo C.C."/>
            <person name="Meincke L."/>
            <person name="Munk A.C."/>
            <person name="Koroleva G.I."/>
            <person name="Rosenzweig C.N."/>
            <person name="Palacios G.F."/>
            <person name="Redden C.L."/>
            <person name="Minogue T.D."/>
            <person name="Chain P.S."/>
        </authorList>
    </citation>
    <scope>NUCLEOTIDE SEQUENCE [LARGE SCALE GENOMIC DNA]</scope>
    <source>
        <strain evidence="2">ATCC 14581 / DSM 32 / JCM 2506 / NBRC 15308 / NCIMB 9376 / NCTC 10342 / NRRL B-14308 / VKM B-512</strain>
    </source>
</reference>
<organism evidence="1 2">
    <name type="scientific">Priestia megaterium (strain ATCC 14581 / DSM 32 / CCUG 1817 / JCM 2506 / NBRC 15308 / NCIMB 9376 / NCTC 10342 / NRRL B-14308 / VKM B-512 / Ford 19)</name>
    <name type="common">Bacillus megaterium</name>
    <dbReference type="NCBI Taxonomy" id="1348623"/>
    <lineage>
        <taxon>Bacteria</taxon>
        <taxon>Bacillati</taxon>
        <taxon>Bacillota</taxon>
        <taxon>Bacilli</taxon>
        <taxon>Bacillales</taxon>
        <taxon>Bacillaceae</taxon>
        <taxon>Priestia</taxon>
    </lineage>
</organism>
<gene>
    <name evidence="1" type="ORF">BG04_653</name>
</gene>
<dbReference type="GeneID" id="93644148"/>
<dbReference type="EMBL" id="CP009920">
    <property type="protein sequence ID" value="AJI20640.1"/>
    <property type="molecule type" value="Genomic_DNA"/>
</dbReference>
<dbReference type="AlphaFoldDB" id="A0A0B6A6R7"/>
<evidence type="ECO:0000313" key="1">
    <source>
        <dbReference type="EMBL" id="AJI20640.1"/>
    </source>
</evidence>
<dbReference type="RefSeq" id="WP_034649794.1">
    <property type="nucleotide sequence ID" value="NZ_BCVB01000012.1"/>
</dbReference>
<dbReference type="HOGENOM" id="CLU_1955214_0_0_9"/>
<dbReference type="KEGG" id="bmeg:BG04_653"/>
<name>A0A0B6A6R7_PRIM2</name>
<proteinExistence type="predicted"/>
<dbReference type="Proteomes" id="UP000031829">
    <property type="component" value="Chromosome"/>
</dbReference>